<proteinExistence type="inferred from homology"/>
<dbReference type="Pfam" id="PF13306">
    <property type="entry name" value="LRR_5"/>
    <property type="match status" value="1"/>
</dbReference>
<evidence type="ECO:0000256" key="9">
    <source>
        <dbReference type="SAM" id="MobiDB-lite"/>
    </source>
</evidence>
<keyword evidence="5 8" id="KW-0949">S-adenosyl-L-methionine</keyword>
<dbReference type="PANTHER" id="PTHR46093:SF3">
    <property type="entry name" value="ACYL-COA-BINDING DOMAIN-CONTAINING PROTEIN 4"/>
    <property type="match status" value="1"/>
</dbReference>
<evidence type="ECO:0000313" key="14">
    <source>
        <dbReference type="Proteomes" id="UP000037460"/>
    </source>
</evidence>
<dbReference type="GO" id="GO:0008173">
    <property type="term" value="F:RNA methyltransferase activity"/>
    <property type="evidence" value="ECO:0007669"/>
    <property type="project" value="InterPro"/>
</dbReference>
<dbReference type="SUPFAM" id="SSF52058">
    <property type="entry name" value="L domain-like"/>
    <property type="match status" value="1"/>
</dbReference>
<sequence>MAARQLAEAAEHTHQAPLADEVHSTAAFEAYYKAQGIVPPSEWDALLAALHRPLPVTFRFSAYPGSARTVSGYREQWRQLRESFPGCHTTPLPVAGAWQLPYDRATLSARESTVTREIHKWLGGCGDGAARRGYDRIVCDVPCTGDGAIRKAPELWRYWSPHLGRQLHSLQLQLALRAAHLLAPGGVMAYSTCSLNPLENEAVVVALLQRSSGELELLPTAHLLPELQRRPGLTTWAVFDDRMRRLHSFGQSQRKRVSKGLRRCFRATMWPPAGSAEGADAILSVLPRCMRLVPHLHDSGGFFVALIRRCTPAPRPPRAPSRALSPPSAGRQYRPVSPEACRMLTSSLGLSAAEHHTFVRVIGRRLHADDSHAVARIGGGGYDDDGDEDGALDEKDDDDEHEQEHEHEGEERMAAEPHAPRTIVVLSETTAAVLADARPAFRPVCAGARVFVRFPGGKYQLVQDGAALLLPALPPRCVAKLPWAELVAVLQCHVRGEALGLPRGLQESVCLLGSDDGREGSDEALVACCVFAADAHDTFGTLYALRYREGASGNTLRWVPQPTSGKPPLSRARPSLVVLDTYVFMLMGIAGGKPLSTVAMLNTHTYCWSMPILDGTSPPARMGATATRVGTDLYIFGGSDGRTSLRDLHVLVYVTWFTPSYAGKPPDCRVGHTSNFIGARLYVLGGASQGVAHNDLYVLDPNLQTWTRPPMYGTPPDALVGHSAVVLGSELIVWGGGDGKAAHAAFSVIDTLNMLWSRPTTSGSQPSARVGHTAVLHDSKMFVFGGYGQRQYWNELVALDTGILVWIRPHTVGQPPAPCVLHSATLVGHVMVVYGGSFNEVALNQLVAFDTVNMSWTNIGSFLWEGPRPLPLFGHGAVAIDHRLLIFGGTTGGVPDSLASYLFGRGFVTGYAAGARNDLVVMDLQARTFSMPKYAGRRPPPAYRHTVSTRKGKIFVFGGVGGDGHMSLLDTGHAPGEVASTGVLKKAPSTLDAAAAGLFAAEMGAEFGRTDGRGLDATRASQLVSLLQELDMNKYTRLFLRQEVDVDSLLTLSDADLKDMGVTALGARRKLTVAIHKHKLQQMSEKGGGGSTAIKAGGAAAALAAAAATAMKVKSTAAAGSSSAADATSSRRTEDVDGRTQGAQTHGFVVAGQVYRGRYLLNGKTYIGGSARVVLGEDVKTGQPIAVKVHSSRTYFAREMKLLRAMQSEYIVRFLDAFDEEDAPSAVVLEGGSCSLAELLAEGQLQPVERKHVLERLCLAVDFVHSRGFVLVDLKPANIVIFGSLLTFKLIDLECLRKNGDTVHFKLTPFYAAPELASAALETMRLGALPPLEYSRARGPVDATSDQWGPNLGKGALLSESPTLARAVAQASSVVNTAGDVGDFNKDELRQLEAPLKLPNGKPLRASVAMDIWAVGLIAFELFTNEPFFAGCSDDVALQVLASSTPLELPMARIADTQAQHLLAKILVKRPKERATIEMILRHAYLVGGLDTQQVGGSFAMLHESQSAFKSELDRLQAGLGPMGGESHFGEPRFGSPAFGGGSSVLKKAHGGGSSGGGDRKARFAGVRSAEGEEVAWSRLAAARSATLANWVSDTGGAEGAFATLVPAAALRTLSRVAEGGAEDGRALEGCSPAQLAQLLHGAHFLDVDIELRRLLSRSLCTGHLAGKSGPELGRLLDVVSDFPTEAERQAATEEPLYTQDAQHNATAPGAADAPTPPAPMCWLSTQLVNEDALEDALADADVPTLCALKGVSLAWRARARRVLCARLCTRVGLPLTSNLVEVTELNLLDSRAAGRLIADAVDASCGLPNLAKVTGLGGFEVDVAALRRVASSDGSEEYGDGTQPYPMAGVRACIRGEGEVPMEVLLAACVLRHGEAHVLVNAFRDDTSMTSIALPAGLTSIGESAFEDCSSLTSITLPASLMSIGVNAFWGCCSMTSIELPASLTSLGKCAFCGCSSLTSIQLPAGLTSLGESAFEFCSSLTSIELPAGLTSIGSCAFISCSSLTSIELPAGLTSLGEFSFEGCSRLTSIELPSSLMSIGVNAFEWCSSMTSIELPASLTSLGERAFCGCSSLTSIQLPAGLTSLGESAFECCSSLTSIELPAGLTSIVSCAFISCSSLTSIELPAGLTSIGDYAFYGCSSLTSIELPAGLTSIGDHAFHGCSSMTSIVLPAGLTSIGDDAFYGCSSMTSIELPACFDDSMTA</sequence>
<dbReference type="OrthoDB" id="6363818at2759"/>
<dbReference type="SUPFAM" id="SSF56112">
    <property type="entry name" value="Protein kinase-like (PK-like)"/>
    <property type="match status" value="1"/>
</dbReference>
<dbReference type="Gene3D" id="2.120.10.80">
    <property type="entry name" value="Kelch-type beta propeller"/>
    <property type="match status" value="3"/>
</dbReference>
<feature type="region of interest" description="Disordered" evidence="9">
    <location>
        <begin position="374"/>
        <end position="418"/>
    </location>
</feature>
<comment type="caution">
    <text evidence="8">Lacks conserved residue(s) required for the propagation of feature annotation.</text>
</comment>
<dbReference type="EMBL" id="JWZX01003297">
    <property type="protein sequence ID" value="KOO22241.1"/>
    <property type="molecule type" value="Genomic_DNA"/>
</dbReference>
<dbReference type="InterPro" id="IPR023267">
    <property type="entry name" value="RCMT"/>
</dbReference>
<feature type="active site" description="Nucleophile" evidence="8">
    <location>
        <position position="193"/>
    </location>
</feature>
<dbReference type="SUPFAM" id="SSF47769">
    <property type="entry name" value="SAM/Pointed domain"/>
    <property type="match status" value="1"/>
</dbReference>
<evidence type="ECO:0000313" key="13">
    <source>
        <dbReference type="EMBL" id="KOO22241.1"/>
    </source>
</evidence>
<dbReference type="Pfam" id="PF00069">
    <property type="entry name" value="Pkinase"/>
    <property type="match status" value="2"/>
</dbReference>
<feature type="domain" description="SAM-dependent MTase RsmB/NOP-type" evidence="12">
    <location>
        <begin position="134"/>
        <end position="310"/>
    </location>
</feature>
<dbReference type="InterPro" id="IPR026906">
    <property type="entry name" value="LRR_5"/>
</dbReference>
<dbReference type="GO" id="GO:0001510">
    <property type="term" value="P:RNA methylation"/>
    <property type="evidence" value="ECO:0007669"/>
    <property type="project" value="InterPro"/>
</dbReference>
<keyword evidence="6" id="KW-0677">Repeat</keyword>
<dbReference type="InterPro" id="IPR011009">
    <property type="entry name" value="Kinase-like_dom_sf"/>
</dbReference>
<comment type="similarity">
    <text evidence="8">Belongs to the class I-like SAM-binding methyltransferase superfamily. RsmB/NOP family.</text>
</comment>
<feature type="region of interest" description="Disordered" evidence="9">
    <location>
        <begin position="1121"/>
        <end position="1141"/>
    </location>
</feature>
<dbReference type="SMART" id="SM00220">
    <property type="entry name" value="S_TKc"/>
    <property type="match status" value="1"/>
</dbReference>
<dbReference type="InterPro" id="IPR029063">
    <property type="entry name" value="SAM-dependent_MTases_sf"/>
</dbReference>
<reference evidence="14" key="1">
    <citation type="journal article" date="2015" name="PLoS Genet.">
        <title>Genome Sequence and Transcriptome Analyses of Chrysochromulina tobin: Metabolic Tools for Enhanced Algal Fitness in the Prominent Order Prymnesiales (Haptophyceae).</title>
        <authorList>
            <person name="Hovde B.T."/>
            <person name="Deodato C.R."/>
            <person name="Hunsperger H.M."/>
            <person name="Ryken S.A."/>
            <person name="Yost W."/>
            <person name="Jha R.K."/>
            <person name="Patterson J."/>
            <person name="Monnat R.J. Jr."/>
            <person name="Barlow S.B."/>
            <person name="Starkenburg S.R."/>
            <person name="Cattolico R.A."/>
        </authorList>
    </citation>
    <scope>NUCLEOTIDE SEQUENCE</scope>
    <source>
        <strain evidence="14">CCMP291</strain>
    </source>
</reference>
<name>A0A0M0J6K4_9EUKA</name>
<dbReference type="InterPro" id="IPR000719">
    <property type="entry name" value="Prot_kinase_dom"/>
</dbReference>
<feature type="region of interest" description="Disordered" evidence="9">
    <location>
        <begin position="1688"/>
        <end position="1716"/>
    </location>
</feature>
<feature type="domain" description="Protein kinase" evidence="10">
    <location>
        <begin position="1159"/>
        <end position="1486"/>
    </location>
</feature>
<dbReference type="Pfam" id="PF24681">
    <property type="entry name" value="Kelch_KLHDC2_KLHL20_DRC7"/>
    <property type="match status" value="1"/>
</dbReference>
<evidence type="ECO:0000256" key="8">
    <source>
        <dbReference type="PROSITE-ProRule" id="PRU01023"/>
    </source>
</evidence>
<keyword evidence="4 8" id="KW-0808">Transferase</keyword>
<dbReference type="InterPro" id="IPR001678">
    <property type="entry name" value="MeTrfase_RsmB-F_NOP2_dom"/>
</dbReference>
<dbReference type="GO" id="GO:0004672">
    <property type="term" value="F:protein kinase activity"/>
    <property type="evidence" value="ECO:0007669"/>
    <property type="project" value="InterPro"/>
</dbReference>
<dbReference type="SMART" id="SM00454">
    <property type="entry name" value="SAM"/>
    <property type="match status" value="1"/>
</dbReference>
<comment type="caution">
    <text evidence="13">The sequence shown here is derived from an EMBL/GenBank/DDBJ whole genome shotgun (WGS) entry which is preliminary data.</text>
</comment>
<dbReference type="InterPro" id="IPR015915">
    <property type="entry name" value="Kelch-typ_b-propeller"/>
</dbReference>
<feature type="compositionally biased region" description="Basic and acidic residues" evidence="9">
    <location>
        <begin position="402"/>
        <end position="418"/>
    </location>
</feature>
<dbReference type="Gene3D" id="1.10.150.50">
    <property type="entry name" value="Transcription Factor, Ets-1"/>
    <property type="match status" value="1"/>
</dbReference>
<feature type="compositionally biased region" description="Low complexity" evidence="9">
    <location>
        <begin position="320"/>
        <end position="329"/>
    </location>
</feature>
<feature type="region of interest" description="Disordered" evidence="9">
    <location>
        <begin position="313"/>
        <end position="334"/>
    </location>
</feature>
<dbReference type="InterPro" id="IPR001660">
    <property type="entry name" value="SAM"/>
</dbReference>
<evidence type="ECO:0000256" key="4">
    <source>
        <dbReference type="ARBA" id="ARBA00022679"/>
    </source>
</evidence>
<dbReference type="Pfam" id="PF00536">
    <property type="entry name" value="SAM_1"/>
    <property type="match status" value="1"/>
</dbReference>
<dbReference type="UniPathway" id="UPA00375"/>
<dbReference type="PANTHER" id="PTHR46093">
    <property type="entry name" value="ACYL-COA-BINDING DOMAIN-CONTAINING PROTEIN 5"/>
    <property type="match status" value="1"/>
</dbReference>
<accession>A0A0M0J6K4</accession>
<dbReference type="InterPro" id="IPR049560">
    <property type="entry name" value="MeTrfase_RsmB-F_NOP2_cat"/>
</dbReference>
<evidence type="ECO:0000256" key="6">
    <source>
        <dbReference type="ARBA" id="ARBA00022737"/>
    </source>
</evidence>
<dbReference type="PROSITE" id="PS51686">
    <property type="entry name" value="SAM_MT_RSMB_NOP"/>
    <property type="match status" value="1"/>
</dbReference>
<evidence type="ECO:0000259" key="10">
    <source>
        <dbReference type="PROSITE" id="PS50011"/>
    </source>
</evidence>
<keyword evidence="3 8" id="KW-0489">Methyltransferase</keyword>
<dbReference type="InterPro" id="IPR032675">
    <property type="entry name" value="LRR_dom_sf"/>
</dbReference>
<dbReference type="InterPro" id="IPR013761">
    <property type="entry name" value="SAM/pointed_sf"/>
</dbReference>
<evidence type="ECO:0000256" key="1">
    <source>
        <dbReference type="ARBA" id="ARBA00004797"/>
    </source>
</evidence>
<dbReference type="Proteomes" id="UP000037460">
    <property type="component" value="Unassembled WGS sequence"/>
</dbReference>
<evidence type="ECO:0000259" key="11">
    <source>
        <dbReference type="PROSITE" id="PS50105"/>
    </source>
</evidence>
<dbReference type="GO" id="GO:0003723">
    <property type="term" value="F:RNA binding"/>
    <property type="evidence" value="ECO:0007669"/>
    <property type="project" value="UniProtKB-UniRule"/>
</dbReference>
<feature type="domain" description="SAM" evidence="11">
    <location>
        <begin position="1018"/>
        <end position="1081"/>
    </location>
</feature>
<dbReference type="Pfam" id="PF01189">
    <property type="entry name" value="Methyltr_RsmB-F"/>
    <property type="match status" value="1"/>
</dbReference>
<dbReference type="CDD" id="cd00180">
    <property type="entry name" value="PKc"/>
    <property type="match status" value="1"/>
</dbReference>
<evidence type="ECO:0000256" key="5">
    <source>
        <dbReference type="ARBA" id="ARBA00022691"/>
    </source>
</evidence>
<organism evidence="13 14">
    <name type="scientific">Chrysochromulina tobinii</name>
    <dbReference type="NCBI Taxonomy" id="1460289"/>
    <lineage>
        <taxon>Eukaryota</taxon>
        <taxon>Haptista</taxon>
        <taxon>Haptophyta</taxon>
        <taxon>Prymnesiophyceae</taxon>
        <taxon>Prymnesiales</taxon>
        <taxon>Chrysochromulinaceae</taxon>
        <taxon>Chrysochromulina</taxon>
    </lineage>
</organism>
<comment type="pathway">
    <text evidence="1">tRNA modification; wybutosine-tRNA(Phe) biosynthesis.</text>
</comment>
<gene>
    <name evidence="13" type="ORF">Ctob_006374</name>
</gene>
<protein>
    <submittedName>
        <fullName evidence="13">Surface antigen-like protein</fullName>
    </submittedName>
</protein>
<feature type="compositionally biased region" description="Acidic residues" evidence="9">
    <location>
        <begin position="382"/>
        <end position="401"/>
    </location>
</feature>
<dbReference type="Gene3D" id="3.80.10.10">
    <property type="entry name" value="Ribonuclease Inhibitor"/>
    <property type="match status" value="2"/>
</dbReference>
<dbReference type="Gene3D" id="3.40.50.150">
    <property type="entry name" value="Vaccinia Virus protein VP39"/>
    <property type="match status" value="1"/>
</dbReference>
<dbReference type="PRINTS" id="PR02008">
    <property type="entry name" value="RCMTFAMILY"/>
</dbReference>
<dbReference type="PROSITE" id="PS50105">
    <property type="entry name" value="SAM_DOMAIN"/>
    <property type="match status" value="1"/>
</dbReference>
<dbReference type="SUPFAM" id="SSF53335">
    <property type="entry name" value="S-adenosyl-L-methionine-dependent methyltransferases"/>
    <property type="match status" value="1"/>
</dbReference>
<feature type="compositionally biased region" description="Basic and acidic residues" evidence="9">
    <location>
        <begin position="1129"/>
        <end position="1138"/>
    </location>
</feature>
<keyword evidence="2" id="KW-0880">Kelch repeat</keyword>
<dbReference type="GO" id="GO:0005524">
    <property type="term" value="F:ATP binding"/>
    <property type="evidence" value="ECO:0007669"/>
    <property type="project" value="InterPro"/>
</dbReference>
<keyword evidence="14" id="KW-1185">Reference proteome</keyword>
<evidence type="ECO:0000256" key="3">
    <source>
        <dbReference type="ARBA" id="ARBA00022603"/>
    </source>
</evidence>
<evidence type="ECO:0000256" key="2">
    <source>
        <dbReference type="ARBA" id="ARBA00022441"/>
    </source>
</evidence>
<keyword evidence="7 8" id="KW-0694">RNA-binding</keyword>
<evidence type="ECO:0000256" key="7">
    <source>
        <dbReference type="ARBA" id="ARBA00022884"/>
    </source>
</evidence>
<dbReference type="SUPFAM" id="SSF117281">
    <property type="entry name" value="Kelch motif"/>
    <property type="match status" value="1"/>
</dbReference>
<feature type="binding site" evidence="8">
    <location>
        <position position="140"/>
    </location>
    <ligand>
        <name>S-adenosyl-L-methionine</name>
        <dbReference type="ChEBI" id="CHEBI:59789"/>
    </ligand>
</feature>
<dbReference type="PROSITE" id="PS50011">
    <property type="entry name" value="PROTEIN_KINASE_DOM"/>
    <property type="match status" value="1"/>
</dbReference>
<evidence type="ECO:0000259" key="12">
    <source>
        <dbReference type="PROSITE" id="PS51686"/>
    </source>
</evidence>
<dbReference type="Gene3D" id="1.10.510.10">
    <property type="entry name" value="Transferase(Phosphotransferase) domain 1"/>
    <property type="match status" value="2"/>
</dbReference>